<dbReference type="EMBL" id="CAJVQB010024113">
    <property type="protein sequence ID" value="CAG8803372.1"/>
    <property type="molecule type" value="Genomic_DNA"/>
</dbReference>
<dbReference type="Pfam" id="PF14214">
    <property type="entry name" value="Helitron_like_N"/>
    <property type="match status" value="1"/>
</dbReference>
<feature type="domain" description="Helitron helicase-like" evidence="1">
    <location>
        <begin position="58"/>
        <end position="127"/>
    </location>
</feature>
<feature type="non-terminal residue" evidence="2">
    <location>
        <position position="135"/>
    </location>
</feature>
<organism evidence="2 3">
    <name type="scientific">Gigaspora margarita</name>
    <dbReference type="NCBI Taxonomy" id="4874"/>
    <lineage>
        <taxon>Eukaryota</taxon>
        <taxon>Fungi</taxon>
        <taxon>Fungi incertae sedis</taxon>
        <taxon>Mucoromycota</taxon>
        <taxon>Glomeromycotina</taxon>
        <taxon>Glomeromycetes</taxon>
        <taxon>Diversisporales</taxon>
        <taxon>Gigasporaceae</taxon>
        <taxon>Gigaspora</taxon>
    </lineage>
</organism>
<evidence type="ECO:0000313" key="2">
    <source>
        <dbReference type="EMBL" id="CAG8803372.1"/>
    </source>
</evidence>
<accession>A0ABN7VWV7</accession>
<evidence type="ECO:0000259" key="1">
    <source>
        <dbReference type="Pfam" id="PF14214"/>
    </source>
</evidence>
<sequence>MLTQVNPYVREIATIIHADNTVNVHPCSITIWCNTDIMPKFISIFKKAKHNQTNITIEKDFENENNKNEEGDLQLPASFLGSKRWCSSHVANALALAHCKGKPSFFITITTNPNWKEIQSQSQSGQNALEIAPIV</sequence>
<evidence type="ECO:0000313" key="3">
    <source>
        <dbReference type="Proteomes" id="UP000789901"/>
    </source>
</evidence>
<gene>
    <name evidence="2" type="ORF">GMARGA_LOCUS23635</name>
</gene>
<name>A0ABN7VWV7_GIGMA</name>
<reference evidence="2 3" key="1">
    <citation type="submission" date="2021-06" db="EMBL/GenBank/DDBJ databases">
        <authorList>
            <person name="Kallberg Y."/>
            <person name="Tangrot J."/>
            <person name="Rosling A."/>
        </authorList>
    </citation>
    <scope>NUCLEOTIDE SEQUENCE [LARGE SCALE GENOMIC DNA]</scope>
    <source>
        <strain evidence="2 3">120-4 pot B 10/14</strain>
    </source>
</reference>
<proteinExistence type="predicted"/>
<comment type="caution">
    <text evidence="2">The sequence shown here is derived from an EMBL/GenBank/DDBJ whole genome shotgun (WGS) entry which is preliminary data.</text>
</comment>
<keyword evidence="3" id="KW-1185">Reference proteome</keyword>
<dbReference type="Proteomes" id="UP000789901">
    <property type="component" value="Unassembled WGS sequence"/>
</dbReference>
<protein>
    <submittedName>
        <fullName evidence="2">41016_t:CDS:1</fullName>
    </submittedName>
</protein>
<dbReference type="InterPro" id="IPR025476">
    <property type="entry name" value="Helitron_helicase-like"/>
</dbReference>